<feature type="transmembrane region" description="Helical" evidence="6">
    <location>
        <begin position="6"/>
        <end position="30"/>
    </location>
</feature>
<dbReference type="OrthoDB" id="9342487at2"/>
<feature type="transmembrane region" description="Helical" evidence="6">
    <location>
        <begin position="73"/>
        <end position="93"/>
    </location>
</feature>
<evidence type="ECO:0000256" key="3">
    <source>
        <dbReference type="ARBA" id="ARBA00022692"/>
    </source>
</evidence>
<comment type="subcellular location">
    <subcellularLocation>
        <location evidence="1">Cell membrane</location>
        <topology evidence="1">Multi-pass membrane protein</topology>
    </subcellularLocation>
</comment>
<name>A0A2S7SWZ9_9BACT</name>
<gene>
    <name evidence="7" type="ORF">CJD36_014305</name>
</gene>
<evidence type="ECO:0000313" key="8">
    <source>
        <dbReference type="Proteomes" id="UP000239872"/>
    </source>
</evidence>
<dbReference type="Proteomes" id="UP000239872">
    <property type="component" value="Unassembled WGS sequence"/>
</dbReference>
<dbReference type="PANTHER" id="PTHR38825">
    <property type="entry name" value="LYSINE EXPORTER PROTEIN (LYSE/YGGA)"/>
    <property type="match status" value="1"/>
</dbReference>
<organism evidence="7 8">
    <name type="scientific">Flavipsychrobacter stenotrophus</name>
    <dbReference type="NCBI Taxonomy" id="2077091"/>
    <lineage>
        <taxon>Bacteria</taxon>
        <taxon>Pseudomonadati</taxon>
        <taxon>Bacteroidota</taxon>
        <taxon>Chitinophagia</taxon>
        <taxon>Chitinophagales</taxon>
        <taxon>Chitinophagaceae</taxon>
        <taxon>Flavipsychrobacter</taxon>
    </lineage>
</organism>
<keyword evidence="3 6" id="KW-0812">Transmembrane</keyword>
<feature type="transmembrane region" description="Helical" evidence="6">
    <location>
        <begin position="185"/>
        <end position="203"/>
    </location>
</feature>
<proteinExistence type="predicted"/>
<dbReference type="RefSeq" id="WP_105039865.1">
    <property type="nucleotide sequence ID" value="NZ_PPSL01000003.1"/>
</dbReference>
<dbReference type="PANTHER" id="PTHR38825:SF2">
    <property type="entry name" value="LYSINE TRANSPORTER LYSE"/>
    <property type="match status" value="1"/>
</dbReference>
<feature type="transmembrane region" description="Helical" evidence="6">
    <location>
        <begin position="150"/>
        <end position="173"/>
    </location>
</feature>
<dbReference type="InterPro" id="IPR001123">
    <property type="entry name" value="LeuE-type"/>
</dbReference>
<dbReference type="GO" id="GO:0005886">
    <property type="term" value="C:plasma membrane"/>
    <property type="evidence" value="ECO:0007669"/>
    <property type="project" value="UniProtKB-SubCell"/>
</dbReference>
<comment type="caution">
    <text evidence="7">The sequence shown here is derived from an EMBL/GenBank/DDBJ whole genome shotgun (WGS) entry which is preliminary data.</text>
</comment>
<dbReference type="AlphaFoldDB" id="A0A2S7SWZ9"/>
<protein>
    <submittedName>
        <fullName evidence="7">Lysine transporter LysE</fullName>
    </submittedName>
</protein>
<accession>A0A2S7SWZ9</accession>
<reference evidence="7 8" key="1">
    <citation type="submission" date="2018-01" db="EMBL/GenBank/DDBJ databases">
        <title>A novel member of the phylum Bacteroidetes isolated from glacier ice.</title>
        <authorList>
            <person name="Liu Q."/>
            <person name="Xin Y.-H."/>
        </authorList>
    </citation>
    <scope>NUCLEOTIDE SEQUENCE [LARGE SCALE GENOMIC DNA]</scope>
    <source>
        <strain evidence="7 8">RB1R16</strain>
    </source>
</reference>
<dbReference type="GO" id="GO:0006865">
    <property type="term" value="P:amino acid transport"/>
    <property type="evidence" value="ECO:0007669"/>
    <property type="project" value="InterPro"/>
</dbReference>
<keyword evidence="8" id="KW-1185">Reference proteome</keyword>
<keyword evidence="5 6" id="KW-0472">Membrane</keyword>
<evidence type="ECO:0000313" key="7">
    <source>
        <dbReference type="EMBL" id="PQJ11137.1"/>
    </source>
</evidence>
<feature type="transmembrane region" description="Helical" evidence="6">
    <location>
        <begin position="42"/>
        <end position="67"/>
    </location>
</feature>
<evidence type="ECO:0000256" key="5">
    <source>
        <dbReference type="ARBA" id="ARBA00023136"/>
    </source>
</evidence>
<evidence type="ECO:0000256" key="6">
    <source>
        <dbReference type="SAM" id="Phobius"/>
    </source>
</evidence>
<keyword evidence="4 6" id="KW-1133">Transmembrane helix</keyword>
<sequence length="206" mass="22338">MTVHIFQYLGSGLLISLSGSLPLGNLNVCAMQVAAKDTLKNALLFALGVTVIEVLYLRITLSIVNVLSDNQQLFYYFRAATILVLLILAIGSFRAARKGNGKHVVIDNSGSKFLLGAAMSAMNPMQIPFWMGWAVYLLSSVILVPESGAYNIFTVGAGMGTFLALLVFIFAGIKFAAFMERNRKGVNISMGCLFVIMAFSQAVNFF</sequence>
<evidence type="ECO:0000256" key="2">
    <source>
        <dbReference type="ARBA" id="ARBA00022475"/>
    </source>
</evidence>
<evidence type="ECO:0000256" key="1">
    <source>
        <dbReference type="ARBA" id="ARBA00004651"/>
    </source>
</evidence>
<keyword evidence="2" id="KW-1003">Cell membrane</keyword>
<dbReference type="EMBL" id="PPSL01000003">
    <property type="protein sequence ID" value="PQJ11137.1"/>
    <property type="molecule type" value="Genomic_DNA"/>
</dbReference>
<evidence type="ECO:0000256" key="4">
    <source>
        <dbReference type="ARBA" id="ARBA00022989"/>
    </source>
</evidence>
<dbReference type="Pfam" id="PF01810">
    <property type="entry name" value="LysE"/>
    <property type="match status" value="1"/>
</dbReference>